<dbReference type="OrthoDB" id="187395at2"/>
<accession>A0A265N697</accession>
<keyword evidence="6 7" id="KW-0472">Membrane</keyword>
<dbReference type="InterPro" id="IPR035906">
    <property type="entry name" value="MetI-like_sf"/>
</dbReference>
<organism evidence="9 10">
    <name type="scientific">Virgibacillus indicus</name>
    <dbReference type="NCBI Taxonomy" id="2024554"/>
    <lineage>
        <taxon>Bacteria</taxon>
        <taxon>Bacillati</taxon>
        <taxon>Bacillota</taxon>
        <taxon>Bacilli</taxon>
        <taxon>Bacillales</taxon>
        <taxon>Bacillaceae</taxon>
        <taxon>Virgibacillus</taxon>
    </lineage>
</organism>
<keyword evidence="3" id="KW-1003">Cell membrane</keyword>
<feature type="transmembrane region" description="Helical" evidence="7">
    <location>
        <begin position="107"/>
        <end position="128"/>
    </location>
</feature>
<dbReference type="PROSITE" id="PS50928">
    <property type="entry name" value="ABC_TM1"/>
    <property type="match status" value="1"/>
</dbReference>
<feature type="transmembrane region" description="Helical" evidence="7">
    <location>
        <begin position="239"/>
        <end position="263"/>
    </location>
</feature>
<dbReference type="EMBL" id="NPMS01000019">
    <property type="protein sequence ID" value="OZU86984.1"/>
    <property type="molecule type" value="Genomic_DNA"/>
</dbReference>
<sequence>MKQVNIWGRVFNLILFVILITISICIIFPLIWMIISGFKSNTDFFMRPWSLPEEWIWENFVIAWENGVARYFLNSVLVTGVSVFLVLIISSLASYSLSRFDYKGKNILFIFIISGLMLAPQVSLIALFKMLQTLHLIDTYWALILPYVAFQIPFAVFLMRSYFLALPREIEDAAYIDGCNSWSVFWRIILPMSKPIVLTAGLLTGMFFWNEFMFALAFIESSELRTIPVGLMNLRSQLGTNYGVLLAGLFIATIPMILLFIIFQKHFINALSDGGVKG</sequence>
<keyword evidence="2 7" id="KW-0813">Transport</keyword>
<evidence type="ECO:0000256" key="4">
    <source>
        <dbReference type="ARBA" id="ARBA00022692"/>
    </source>
</evidence>
<evidence type="ECO:0000313" key="10">
    <source>
        <dbReference type="Proteomes" id="UP000216498"/>
    </source>
</evidence>
<keyword evidence="4 7" id="KW-0812">Transmembrane</keyword>
<evidence type="ECO:0000256" key="6">
    <source>
        <dbReference type="ARBA" id="ARBA00023136"/>
    </source>
</evidence>
<dbReference type="InterPro" id="IPR000515">
    <property type="entry name" value="MetI-like"/>
</dbReference>
<dbReference type="CDD" id="cd06261">
    <property type="entry name" value="TM_PBP2"/>
    <property type="match status" value="1"/>
</dbReference>
<keyword evidence="5 7" id="KW-1133">Transmembrane helix</keyword>
<evidence type="ECO:0000256" key="5">
    <source>
        <dbReference type="ARBA" id="ARBA00022989"/>
    </source>
</evidence>
<dbReference type="PANTHER" id="PTHR43744:SF8">
    <property type="entry name" value="SN-GLYCEROL-3-PHOSPHATE TRANSPORT SYSTEM PERMEASE PROTEIN UGPE"/>
    <property type="match status" value="1"/>
</dbReference>
<evidence type="ECO:0000256" key="3">
    <source>
        <dbReference type="ARBA" id="ARBA00022475"/>
    </source>
</evidence>
<comment type="caution">
    <text evidence="9">The sequence shown here is derived from an EMBL/GenBank/DDBJ whole genome shotgun (WGS) entry which is preliminary data.</text>
</comment>
<feature type="transmembrane region" description="Helical" evidence="7">
    <location>
        <begin position="196"/>
        <end position="219"/>
    </location>
</feature>
<feature type="transmembrane region" description="Helical" evidence="7">
    <location>
        <begin position="12"/>
        <end position="35"/>
    </location>
</feature>
<dbReference type="RefSeq" id="WP_094887482.1">
    <property type="nucleotide sequence ID" value="NZ_NPMS01000019.1"/>
</dbReference>
<evidence type="ECO:0000256" key="7">
    <source>
        <dbReference type="RuleBase" id="RU363032"/>
    </source>
</evidence>
<protein>
    <submittedName>
        <fullName evidence="9">ABC transporter permease</fullName>
    </submittedName>
</protein>
<dbReference type="AlphaFoldDB" id="A0A265N697"/>
<reference evidence="9 10" key="1">
    <citation type="submission" date="2017-08" db="EMBL/GenBank/DDBJ databases">
        <title>Virgibacillus indicus sp. nov. and Virgibacillus profoundi sp. nov, two moderately halophilic bacteria isolated from marine sediment by using the Microfluidic Streak Plate.</title>
        <authorList>
            <person name="Xu B."/>
            <person name="Hu B."/>
            <person name="Wang J."/>
            <person name="Zhu Y."/>
            <person name="Huang L."/>
            <person name="Du W."/>
            <person name="Huang Y."/>
        </authorList>
    </citation>
    <scope>NUCLEOTIDE SEQUENCE [LARGE SCALE GENOMIC DNA]</scope>
    <source>
        <strain evidence="9 10">IO3-P2-C2</strain>
    </source>
</reference>
<dbReference type="Pfam" id="PF00528">
    <property type="entry name" value="BPD_transp_1"/>
    <property type="match status" value="1"/>
</dbReference>
<comment type="subcellular location">
    <subcellularLocation>
        <location evidence="1 7">Cell membrane</location>
        <topology evidence="1 7">Multi-pass membrane protein</topology>
    </subcellularLocation>
</comment>
<evidence type="ECO:0000256" key="1">
    <source>
        <dbReference type="ARBA" id="ARBA00004651"/>
    </source>
</evidence>
<gene>
    <name evidence="9" type="ORF">CIL03_19190</name>
</gene>
<name>A0A265N697_9BACI</name>
<keyword evidence="10" id="KW-1185">Reference proteome</keyword>
<dbReference type="Proteomes" id="UP000216498">
    <property type="component" value="Unassembled WGS sequence"/>
</dbReference>
<dbReference type="Gene3D" id="1.10.3720.10">
    <property type="entry name" value="MetI-like"/>
    <property type="match status" value="1"/>
</dbReference>
<feature type="transmembrane region" description="Helical" evidence="7">
    <location>
        <begin position="140"/>
        <end position="159"/>
    </location>
</feature>
<evidence type="ECO:0000256" key="2">
    <source>
        <dbReference type="ARBA" id="ARBA00022448"/>
    </source>
</evidence>
<dbReference type="GO" id="GO:0005886">
    <property type="term" value="C:plasma membrane"/>
    <property type="evidence" value="ECO:0007669"/>
    <property type="project" value="UniProtKB-SubCell"/>
</dbReference>
<evidence type="ECO:0000259" key="8">
    <source>
        <dbReference type="PROSITE" id="PS50928"/>
    </source>
</evidence>
<dbReference type="SUPFAM" id="SSF161098">
    <property type="entry name" value="MetI-like"/>
    <property type="match status" value="1"/>
</dbReference>
<evidence type="ECO:0000313" key="9">
    <source>
        <dbReference type="EMBL" id="OZU86984.1"/>
    </source>
</evidence>
<dbReference type="PANTHER" id="PTHR43744">
    <property type="entry name" value="ABC TRANSPORTER PERMEASE PROTEIN MG189-RELATED-RELATED"/>
    <property type="match status" value="1"/>
</dbReference>
<feature type="domain" description="ABC transmembrane type-1" evidence="8">
    <location>
        <begin position="72"/>
        <end position="263"/>
    </location>
</feature>
<proteinExistence type="inferred from homology"/>
<comment type="similarity">
    <text evidence="7">Belongs to the binding-protein-dependent transport system permease family.</text>
</comment>
<feature type="transmembrane region" description="Helical" evidence="7">
    <location>
        <begin position="71"/>
        <end position="95"/>
    </location>
</feature>
<dbReference type="GO" id="GO:0055085">
    <property type="term" value="P:transmembrane transport"/>
    <property type="evidence" value="ECO:0007669"/>
    <property type="project" value="InterPro"/>
</dbReference>